<dbReference type="Gene3D" id="1.10.510.10">
    <property type="entry name" value="Transferase(Phosphotransferase) domain 1"/>
    <property type="match status" value="1"/>
</dbReference>
<dbReference type="Proteomes" id="UP000594638">
    <property type="component" value="Unassembled WGS sequence"/>
</dbReference>
<dbReference type="Gramene" id="OE9A001473T1">
    <property type="protein sequence ID" value="OE9A001473C1"/>
    <property type="gene ID" value="OE9A001473"/>
</dbReference>
<gene>
    <name evidence="1" type="ORF">OLEA9_A001473</name>
</gene>
<keyword evidence="2" id="KW-1185">Reference proteome</keyword>
<evidence type="ECO:0000313" key="1">
    <source>
        <dbReference type="EMBL" id="CAA2960714.1"/>
    </source>
</evidence>
<accession>A0A8S0Q665</accession>
<dbReference type="EMBL" id="CACTIH010000438">
    <property type="protein sequence ID" value="CAA2960714.1"/>
    <property type="molecule type" value="Genomic_DNA"/>
</dbReference>
<feature type="non-terminal residue" evidence="1">
    <location>
        <position position="1"/>
    </location>
</feature>
<reference evidence="1 2" key="1">
    <citation type="submission" date="2019-12" db="EMBL/GenBank/DDBJ databases">
        <authorList>
            <person name="Alioto T."/>
            <person name="Alioto T."/>
            <person name="Gomez Garrido J."/>
        </authorList>
    </citation>
    <scope>NUCLEOTIDE SEQUENCE [LARGE SCALE GENOMIC DNA]</scope>
</reference>
<evidence type="ECO:0000313" key="2">
    <source>
        <dbReference type="Proteomes" id="UP000594638"/>
    </source>
</evidence>
<dbReference type="PANTHER" id="PTHR27006">
    <property type="entry name" value="PROMASTIGOTE SURFACE ANTIGEN PROTEIN PSA"/>
    <property type="match status" value="1"/>
</dbReference>
<comment type="caution">
    <text evidence="1">The sequence shown here is derived from an EMBL/GenBank/DDBJ whole genome shotgun (WGS) entry which is preliminary data.</text>
</comment>
<dbReference type="OrthoDB" id="909846at2759"/>
<dbReference type="PANTHER" id="PTHR27006:SF606">
    <property type="entry name" value="INTERLEUKIN-1 RECEPTOR-ASSOCIATED KINASE 4"/>
    <property type="match status" value="1"/>
</dbReference>
<dbReference type="AlphaFoldDB" id="A0A8S0Q665"/>
<protein>
    <submittedName>
        <fullName evidence="1">Uncharacterized protein</fullName>
    </submittedName>
</protein>
<proteinExistence type="predicted"/>
<name>A0A8S0Q665_OLEEU</name>
<organism evidence="1 2">
    <name type="scientific">Olea europaea subsp. europaea</name>
    <dbReference type="NCBI Taxonomy" id="158383"/>
    <lineage>
        <taxon>Eukaryota</taxon>
        <taxon>Viridiplantae</taxon>
        <taxon>Streptophyta</taxon>
        <taxon>Embryophyta</taxon>
        <taxon>Tracheophyta</taxon>
        <taxon>Spermatophyta</taxon>
        <taxon>Magnoliopsida</taxon>
        <taxon>eudicotyledons</taxon>
        <taxon>Gunneridae</taxon>
        <taxon>Pentapetalae</taxon>
        <taxon>asterids</taxon>
        <taxon>lamiids</taxon>
        <taxon>Lamiales</taxon>
        <taxon>Oleaceae</taxon>
        <taxon>Oleeae</taxon>
        <taxon>Olea</taxon>
    </lineage>
</organism>
<sequence>AWELWSKDAALEVVDQTLKSSCSRIDQLQRCIHVGLLCLENRSTDRPTIEDVLSMLKNETKLLLMPKCPAFVTSNVVYELENGKKKEFSANGLSVSSMDGR</sequence>